<comment type="caution">
    <text evidence="2">The sequence shown here is derived from an EMBL/GenBank/DDBJ whole genome shotgun (WGS) entry which is preliminary data.</text>
</comment>
<dbReference type="Proteomes" id="UP000319783">
    <property type="component" value="Unassembled WGS sequence"/>
</dbReference>
<keyword evidence="1" id="KW-0732">Signal</keyword>
<accession>A0A533QCS5</accession>
<evidence type="ECO:0000313" key="3">
    <source>
        <dbReference type="Proteomes" id="UP000319783"/>
    </source>
</evidence>
<sequence>MKYIKWCAIAIGIIISGIPALSNAFDIQLTPEQIHEADEYGKKYKGKDIFYSDTVKQACFGEYPKGPGGLIMSKYMRIAVTSAMHAMKEKTLTAEEIKEIQHSTTFNVVVNIDEDIQALEDVQIMVKQGTNIILPKNTEFGMKYKDRRQSVVGIFPYDKVNPNAGTTILIKTRKDQKEYKIDFSDVK</sequence>
<gene>
    <name evidence="2" type="ORF">JETT_1159</name>
</gene>
<dbReference type="AlphaFoldDB" id="A0A533QCS5"/>
<protein>
    <submittedName>
        <fullName evidence="2">Uncharacterized protein</fullName>
    </submittedName>
</protein>
<evidence type="ECO:0000313" key="2">
    <source>
        <dbReference type="EMBL" id="TLD42508.1"/>
    </source>
</evidence>
<feature type="chain" id="PRO_5022165341" evidence="1">
    <location>
        <begin position="25"/>
        <end position="187"/>
    </location>
</feature>
<organism evidence="2 3">
    <name type="scientific">Candidatus Jettenia ecosi</name>
    <dbReference type="NCBI Taxonomy" id="2494326"/>
    <lineage>
        <taxon>Bacteria</taxon>
        <taxon>Pseudomonadati</taxon>
        <taxon>Planctomycetota</taxon>
        <taxon>Candidatus Brocadiia</taxon>
        <taxon>Candidatus Brocadiales</taxon>
        <taxon>Candidatus Brocadiaceae</taxon>
        <taxon>Candidatus Jettenia</taxon>
    </lineage>
</organism>
<feature type="signal peptide" evidence="1">
    <location>
        <begin position="1"/>
        <end position="24"/>
    </location>
</feature>
<evidence type="ECO:0000256" key="1">
    <source>
        <dbReference type="SAM" id="SignalP"/>
    </source>
</evidence>
<proteinExistence type="predicted"/>
<dbReference type="EMBL" id="SULG01000018">
    <property type="protein sequence ID" value="TLD42508.1"/>
    <property type="molecule type" value="Genomic_DNA"/>
</dbReference>
<name>A0A533QCS5_9BACT</name>
<reference evidence="2 3" key="1">
    <citation type="submission" date="2019-04" db="EMBL/GenBank/DDBJ databases">
        <title>Genome of a novel bacterium Candidatus Jettenia ecosi reconstructed from metagenome of an anammox bioreactor.</title>
        <authorList>
            <person name="Mardanov A.V."/>
            <person name="Beletsky A.V."/>
            <person name="Ravin N.V."/>
            <person name="Botchkova E.A."/>
            <person name="Litti Y.V."/>
            <person name="Nozhevnikova A.N."/>
        </authorList>
    </citation>
    <scope>NUCLEOTIDE SEQUENCE [LARGE SCALE GENOMIC DNA]</scope>
    <source>
        <strain evidence="2">J2</strain>
    </source>
</reference>